<protein>
    <submittedName>
        <fullName evidence="2">Uncharacterized protein</fullName>
    </submittedName>
</protein>
<dbReference type="AlphaFoldDB" id="A0A6A5S7T3"/>
<keyword evidence="3" id="KW-1185">Reference proteome</keyword>
<evidence type="ECO:0000313" key="3">
    <source>
        <dbReference type="Proteomes" id="UP000800038"/>
    </source>
</evidence>
<name>A0A6A5S7T3_9PLEO</name>
<dbReference type="Proteomes" id="UP000800038">
    <property type="component" value="Unassembled WGS sequence"/>
</dbReference>
<feature type="region of interest" description="Disordered" evidence="1">
    <location>
        <begin position="122"/>
        <end position="162"/>
    </location>
</feature>
<evidence type="ECO:0000256" key="1">
    <source>
        <dbReference type="SAM" id="MobiDB-lite"/>
    </source>
</evidence>
<evidence type="ECO:0000313" key="2">
    <source>
        <dbReference type="EMBL" id="KAF1936102.1"/>
    </source>
</evidence>
<accession>A0A6A5S7T3</accession>
<organism evidence="2 3">
    <name type="scientific">Clathrospora elynae</name>
    <dbReference type="NCBI Taxonomy" id="706981"/>
    <lineage>
        <taxon>Eukaryota</taxon>
        <taxon>Fungi</taxon>
        <taxon>Dikarya</taxon>
        <taxon>Ascomycota</taxon>
        <taxon>Pezizomycotina</taxon>
        <taxon>Dothideomycetes</taxon>
        <taxon>Pleosporomycetidae</taxon>
        <taxon>Pleosporales</taxon>
        <taxon>Diademaceae</taxon>
        <taxon>Clathrospora</taxon>
    </lineage>
</organism>
<proteinExistence type="predicted"/>
<dbReference type="OrthoDB" id="3800314at2759"/>
<sequence>MAVRFSMDWAWKELIPFLMTVFRNEPGYKGWQHGDWERDVLFATEDHEGIPFYEDFLSTIEQLRLRLFNPSILSIAEYKKFSDVKEGGVQHCIRIFVRHAIYHGVYELYSLGSEASRDFPRAHAPDAGVGASHQRCQGQVKKKPLQGQPDLQDISAPQPNLD</sequence>
<dbReference type="EMBL" id="ML976211">
    <property type="protein sequence ID" value="KAF1936102.1"/>
    <property type="molecule type" value="Genomic_DNA"/>
</dbReference>
<gene>
    <name evidence="2" type="ORF">EJ02DRAFT_438769</name>
</gene>
<reference evidence="2" key="1">
    <citation type="journal article" date="2020" name="Stud. Mycol.">
        <title>101 Dothideomycetes genomes: a test case for predicting lifestyles and emergence of pathogens.</title>
        <authorList>
            <person name="Haridas S."/>
            <person name="Albert R."/>
            <person name="Binder M."/>
            <person name="Bloem J."/>
            <person name="Labutti K."/>
            <person name="Salamov A."/>
            <person name="Andreopoulos B."/>
            <person name="Baker S."/>
            <person name="Barry K."/>
            <person name="Bills G."/>
            <person name="Bluhm B."/>
            <person name="Cannon C."/>
            <person name="Castanera R."/>
            <person name="Culley D."/>
            <person name="Daum C."/>
            <person name="Ezra D."/>
            <person name="Gonzalez J."/>
            <person name="Henrissat B."/>
            <person name="Kuo A."/>
            <person name="Liang C."/>
            <person name="Lipzen A."/>
            <person name="Lutzoni F."/>
            <person name="Magnuson J."/>
            <person name="Mondo S."/>
            <person name="Nolan M."/>
            <person name="Ohm R."/>
            <person name="Pangilinan J."/>
            <person name="Park H.-J."/>
            <person name="Ramirez L."/>
            <person name="Alfaro M."/>
            <person name="Sun H."/>
            <person name="Tritt A."/>
            <person name="Yoshinaga Y."/>
            <person name="Zwiers L.-H."/>
            <person name="Turgeon B."/>
            <person name="Goodwin S."/>
            <person name="Spatafora J."/>
            <person name="Crous P."/>
            <person name="Grigoriev I."/>
        </authorList>
    </citation>
    <scope>NUCLEOTIDE SEQUENCE</scope>
    <source>
        <strain evidence="2">CBS 161.51</strain>
    </source>
</reference>